<reference evidence="4 5" key="1">
    <citation type="submission" date="2018-06" db="EMBL/GenBank/DDBJ databases">
        <authorList>
            <person name="Zhirakovskaya E."/>
        </authorList>
    </citation>
    <scope>NUCLEOTIDE SEQUENCE [LARGE SCALE GENOMIC DNA]</scope>
    <source>
        <strain evidence="4 5">LY3</strain>
    </source>
</reference>
<dbReference type="InterPro" id="IPR036388">
    <property type="entry name" value="WH-like_DNA-bd_sf"/>
</dbReference>
<dbReference type="Gene3D" id="1.10.10.10">
    <property type="entry name" value="Winged helix-like DNA-binding domain superfamily/Winged helix DNA-binding domain"/>
    <property type="match status" value="1"/>
</dbReference>
<dbReference type="InterPro" id="IPR001867">
    <property type="entry name" value="OmpR/PhoB-type_DNA-bd"/>
</dbReference>
<keyword evidence="1 2" id="KW-0238">DNA-binding</keyword>
<dbReference type="AlphaFoldDB" id="A0A327N404"/>
<evidence type="ECO:0000256" key="2">
    <source>
        <dbReference type="PROSITE-ProRule" id="PRU01091"/>
    </source>
</evidence>
<dbReference type="Proteomes" id="UP000249493">
    <property type="component" value="Unassembled WGS sequence"/>
</dbReference>
<accession>A0A327N404</accession>
<feature type="DNA-binding region" description="OmpR/PhoB-type" evidence="2">
    <location>
        <begin position="1"/>
        <end position="98"/>
    </location>
</feature>
<gene>
    <name evidence="4" type="ORF">DOZ80_15185</name>
</gene>
<evidence type="ECO:0000256" key="1">
    <source>
        <dbReference type="ARBA" id="ARBA00023125"/>
    </source>
</evidence>
<comment type="caution">
    <text evidence="4">The sequence shown here is derived from an EMBL/GenBank/DDBJ whole genome shotgun (WGS) entry which is preliminary data.</text>
</comment>
<organism evidence="4 5">
    <name type="scientific">Pseudomonas fluorescens</name>
    <dbReference type="NCBI Taxonomy" id="294"/>
    <lineage>
        <taxon>Bacteria</taxon>
        <taxon>Pseudomonadati</taxon>
        <taxon>Pseudomonadota</taxon>
        <taxon>Gammaproteobacteria</taxon>
        <taxon>Pseudomonadales</taxon>
        <taxon>Pseudomonadaceae</taxon>
        <taxon>Pseudomonas</taxon>
    </lineage>
</organism>
<dbReference type="EMBL" id="QLIN01000005">
    <property type="protein sequence ID" value="RAI69483.1"/>
    <property type="molecule type" value="Genomic_DNA"/>
</dbReference>
<dbReference type="Pfam" id="PF00486">
    <property type="entry name" value="Trans_reg_C"/>
    <property type="match status" value="1"/>
</dbReference>
<dbReference type="InterPro" id="IPR016032">
    <property type="entry name" value="Sig_transdc_resp-reg_C-effctor"/>
</dbReference>
<dbReference type="GO" id="GO:0006355">
    <property type="term" value="P:regulation of DNA-templated transcription"/>
    <property type="evidence" value="ECO:0007669"/>
    <property type="project" value="InterPro"/>
</dbReference>
<dbReference type="GO" id="GO:0000160">
    <property type="term" value="P:phosphorelay signal transduction system"/>
    <property type="evidence" value="ECO:0007669"/>
    <property type="project" value="InterPro"/>
</dbReference>
<evidence type="ECO:0000313" key="4">
    <source>
        <dbReference type="EMBL" id="RAI69483.1"/>
    </source>
</evidence>
<evidence type="ECO:0000259" key="3">
    <source>
        <dbReference type="PROSITE" id="PS51755"/>
    </source>
</evidence>
<sequence length="104" mass="11843">MTVPSKENWKLDISHKVLVKDDVKVILTGIESVLVRTLVQADDRVVSKEELIRSLGREPNQYCGLGMSLSRLQDKFKKVTSGERLFCAVRNRGYCLIQNIAHEQ</sequence>
<protein>
    <submittedName>
        <fullName evidence="4">Transcriptional regulator</fullName>
    </submittedName>
</protein>
<name>A0A327N404_PSEFL</name>
<dbReference type="PROSITE" id="PS51755">
    <property type="entry name" value="OMPR_PHOB"/>
    <property type="match status" value="1"/>
</dbReference>
<feature type="domain" description="OmpR/PhoB-type" evidence="3">
    <location>
        <begin position="1"/>
        <end position="98"/>
    </location>
</feature>
<proteinExistence type="predicted"/>
<dbReference type="RefSeq" id="WP_111283896.1">
    <property type="nucleotide sequence ID" value="NZ_QLIN01000005.1"/>
</dbReference>
<dbReference type="GO" id="GO:0003677">
    <property type="term" value="F:DNA binding"/>
    <property type="evidence" value="ECO:0007669"/>
    <property type="project" value="UniProtKB-UniRule"/>
</dbReference>
<evidence type="ECO:0000313" key="5">
    <source>
        <dbReference type="Proteomes" id="UP000249493"/>
    </source>
</evidence>
<dbReference type="SUPFAM" id="SSF46894">
    <property type="entry name" value="C-terminal effector domain of the bipartite response regulators"/>
    <property type="match status" value="1"/>
</dbReference>